<dbReference type="STRING" id="33203.A0A179GZT6"/>
<comment type="caution">
    <text evidence="2">The sequence shown here is derived from an EMBL/GenBank/DDBJ whole genome shotgun (WGS) entry which is preliminary data.</text>
</comment>
<evidence type="ECO:0000313" key="2">
    <source>
        <dbReference type="EMBL" id="OAQ82783.1"/>
    </source>
</evidence>
<reference evidence="2 3" key="1">
    <citation type="submission" date="2016-02" db="EMBL/GenBank/DDBJ databases">
        <title>Biosynthesis of antibiotic leucinostatins and their inhibition on Phytophthora in bio-control Purpureocillium lilacinum.</title>
        <authorList>
            <person name="Wang G."/>
            <person name="Liu Z."/>
            <person name="Lin R."/>
            <person name="Li E."/>
            <person name="Mao Z."/>
            <person name="Ling J."/>
            <person name="Yin W."/>
            <person name="Xie B."/>
        </authorList>
    </citation>
    <scope>NUCLEOTIDE SEQUENCE [LARGE SCALE GENOMIC DNA]</scope>
    <source>
        <strain evidence="2">PLFJ-1</strain>
    </source>
</reference>
<feature type="compositionally biased region" description="Basic and acidic residues" evidence="1">
    <location>
        <begin position="778"/>
        <end position="788"/>
    </location>
</feature>
<sequence length="804" mass="90171">MTAPLPEYGLDEGLLAQRRFKKHKALPRPRQGGLDYTRSAAVEYDLVIDTTPVVHIAGSQPSSPRTLKHESRRIGSGPDLPPTPPNHSRNSSSSHSALPSSPTLNENSFVQTPPRNAVQRSIATPPDQRSPPTPDVTPPGPASRPRVLRPSALDRSFSRTTDSRTESFKTAREEPLSSDDEGGKSTVRPAIGSANTSRSTILPVADAQPSKVVQPQTLDMALEHLQATPTDIYTPRTKGEFGRFDGDWGTQSDVEQEWDDNLQRQVTVKKRQQETRTPRSPRHDEHNDVIDDDVATPTNATKAVRQMSLRETAETNPSPPRKALNKLHQAPNPGRKEAIGREPQLEPSLMPEIDVHSPTSNHRFDKGDAHDHLSLGKPDDGASSKRYSSRNTPFSIASFETSGTAPELVEALAVHMYPHQNSSVVVVHHSAKPSEASDSTNKETAAEEVPDLPKITATNPDGRLATPPQQRESLDEVDSPLRNPRPPPQPPKHPPAINFIPATPSGLTPAEERLVQLGNFYEATESRPPRRPSLVRRAFSRRRHSIDYPPTASKAPGFLTRTFSLSGVTRRGWPAAKDGENPDAMPGYPREDDKPSDEDKLHPYWRPQWPTDDGLECDGSCEHEGHDHEDEIYRYPLVDNRPRKPVRSLSAKMKRTFAIFPTRDDEFFPADSSEGPDRRTIRRTPSGNLRVMRRRPSGESLNRRESMFDRAWPRNDDRPRQPFWRSRSLQRRASKERVRRASSLGSRLEGIQNLPRLFSERRRERRTQELRQMISGPKEVRDGVDEVIKPMSARNRQYDSNAMV</sequence>
<feature type="region of interest" description="Disordered" evidence="1">
    <location>
        <begin position="55"/>
        <end position="209"/>
    </location>
</feature>
<feature type="compositionally biased region" description="Basic and acidic residues" evidence="1">
    <location>
        <begin position="271"/>
        <end position="289"/>
    </location>
</feature>
<feature type="compositionally biased region" description="Basic and acidic residues" evidence="1">
    <location>
        <begin position="161"/>
        <end position="175"/>
    </location>
</feature>
<feature type="region of interest" description="Disordered" evidence="1">
    <location>
        <begin position="428"/>
        <end position="501"/>
    </location>
</feature>
<feature type="region of interest" description="Disordered" evidence="1">
    <location>
        <begin position="351"/>
        <end position="389"/>
    </location>
</feature>
<name>A0A179GZT6_PURLI</name>
<gene>
    <name evidence="2" type="ORF">VFPFJ_08586</name>
</gene>
<feature type="compositionally biased region" description="Polar residues" evidence="1">
    <location>
        <begin position="105"/>
        <end position="122"/>
    </location>
</feature>
<feature type="compositionally biased region" description="Basic and acidic residues" evidence="1">
    <location>
        <begin position="362"/>
        <end position="383"/>
    </location>
</feature>
<feature type="compositionally biased region" description="Pro residues" evidence="1">
    <location>
        <begin position="128"/>
        <end position="142"/>
    </location>
</feature>
<dbReference type="Proteomes" id="UP000078340">
    <property type="component" value="Unassembled WGS sequence"/>
</dbReference>
<feature type="region of interest" description="Disordered" evidence="1">
    <location>
        <begin position="772"/>
        <end position="804"/>
    </location>
</feature>
<protein>
    <submittedName>
        <fullName evidence="2">Uncharacterized protein</fullName>
    </submittedName>
</protein>
<feature type="compositionally biased region" description="Low complexity" evidence="1">
    <location>
        <begin position="86"/>
        <end position="104"/>
    </location>
</feature>
<feature type="compositionally biased region" description="Pro residues" evidence="1">
    <location>
        <begin position="483"/>
        <end position="494"/>
    </location>
</feature>
<evidence type="ECO:0000256" key="1">
    <source>
        <dbReference type="SAM" id="MobiDB-lite"/>
    </source>
</evidence>
<feature type="compositionally biased region" description="Basic and acidic residues" evidence="1">
    <location>
        <begin position="589"/>
        <end position="599"/>
    </location>
</feature>
<dbReference type="OMA" id="DERTMDY"/>
<feature type="compositionally biased region" description="Polar residues" evidence="1">
    <location>
        <begin position="794"/>
        <end position="804"/>
    </location>
</feature>
<evidence type="ECO:0000313" key="3">
    <source>
        <dbReference type="Proteomes" id="UP000078340"/>
    </source>
</evidence>
<proteinExistence type="predicted"/>
<feature type="region of interest" description="Disordered" evidence="1">
    <location>
        <begin position="571"/>
        <end position="599"/>
    </location>
</feature>
<accession>A0A179GZT6</accession>
<dbReference type="AlphaFoldDB" id="A0A179GZT6"/>
<dbReference type="EMBL" id="LSBI01000008">
    <property type="protein sequence ID" value="OAQ82783.1"/>
    <property type="molecule type" value="Genomic_DNA"/>
</dbReference>
<feature type="region of interest" description="Disordered" evidence="1">
    <location>
        <begin position="255"/>
        <end position="339"/>
    </location>
</feature>
<organism evidence="2 3">
    <name type="scientific">Purpureocillium lilacinum</name>
    <name type="common">Paecilomyces lilacinus</name>
    <dbReference type="NCBI Taxonomy" id="33203"/>
    <lineage>
        <taxon>Eukaryota</taxon>
        <taxon>Fungi</taxon>
        <taxon>Dikarya</taxon>
        <taxon>Ascomycota</taxon>
        <taxon>Pezizomycotina</taxon>
        <taxon>Sordariomycetes</taxon>
        <taxon>Hypocreomycetidae</taxon>
        <taxon>Hypocreales</taxon>
        <taxon>Ophiocordycipitaceae</taxon>
        <taxon>Purpureocillium</taxon>
    </lineage>
</organism>